<feature type="compositionally biased region" description="Gly residues" evidence="1">
    <location>
        <begin position="99"/>
        <end position="108"/>
    </location>
</feature>
<dbReference type="EMBL" id="BAAAKJ010000125">
    <property type="protein sequence ID" value="GAA1392568.1"/>
    <property type="molecule type" value="Genomic_DNA"/>
</dbReference>
<organism evidence="2 3">
    <name type="scientific">Kitasatospora putterlickiae</name>
    <dbReference type="NCBI Taxonomy" id="221725"/>
    <lineage>
        <taxon>Bacteria</taxon>
        <taxon>Bacillati</taxon>
        <taxon>Actinomycetota</taxon>
        <taxon>Actinomycetes</taxon>
        <taxon>Kitasatosporales</taxon>
        <taxon>Streptomycetaceae</taxon>
        <taxon>Kitasatospora</taxon>
    </lineage>
</organism>
<sequence>MPVWTARTAQPPEGLAEALTTASATGRPVALLTEHWLARDHGLRAGARLRLLTTHAGDDVPAVTAPGGHHVHLPPDADLLQLSQAVRLLLGMDEDPAGESGGGPGRGGATARSRR</sequence>
<name>A0ABN1XXQ8_9ACTN</name>
<feature type="region of interest" description="Disordered" evidence="1">
    <location>
        <begin position="92"/>
        <end position="115"/>
    </location>
</feature>
<evidence type="ECO:0000313" key="3">
    <source>
        <dbReference type="Proteomes" id="UP001499863"/>
    </source>
</evidence>
<proteinExistence type="predicted"/>
<keyword evidence="3" id="KW-1185">Reference proteome</keyword>
<evidence type="ECO:0000313" key="2">
    <source>
        <dbReference type="EMBL" id="GAA1392568.1"/>
    </source>
</evidence>
<reference evidence="2 3" key="1">
    <citation type="journal article" date="2019" name="Int. J. Syst. Evol. Microbiol.">
        <title>The Global Catalogue of Microorganisms (GCM) 10K type strain sequencing project: providing services to taxonomists for standard genome sequencing and annotation.</title>
        <authorList>
            <consortium name="The Broad Institute Genomics Platform"/>
            <consortium name="The Broad Institute Genome Sequencing Center for Infectious Disease"/>
            <person name="Wu L."/>
            <person name="Ma J."/>
        </authorList>
    </citation>
    <scope>NUCLEOTIDE SEQUENCE [LARGE SCALE GENOMIC DNA]</scope>
    <source>
        <strain evidence="2 3">JCM 12393</strain>
    </source>
</reference>
<gene>
    <name evidence="2" type="ORF">GCM10009639_24450</name>
</gene>
<dbReference type="Proteomes" id="UP001499863">
    <property type="component" value="Unassembled WGS sequence"/>
</dbReference>
<comment type="caution">
    <text evidence="2">The sequence shown here is derived from an EMBL/GenBank/DDBJ whole genome shotgun (WGS) entry which is preliminary data.</text>
</comment>
<protein>
    <submittedName>
        <fullName evidence="2">Uncharacterized protein</fullName>
    </submittedName>
</protein>
<accession>A0ABN1XXQ8</accession>
<evidence type="ECO:0000256" key="1">
    <source>
        <dbReference type="SAM" id="MobiDB-lite"/>
    </source>
</evidence>